<reference evidence="2" key="1">
    <citation type="submission" date="2022-06" db="EMBL/GenBank/DDBJ databases">
        <authorList>
            <person name="Berger JAMES D."/>
            <person name="Berger JAMES D."/>
        </authorList>
    </citation>
    <scope>NUCLEOTIDE SEQUENCE [LARGE SCALE GENOMIC DNA]</scope>
</reference>
<organism evidence="2 3">
    <name type="scientific">Trichobilharzia regenti</name>
    <name type="common">Nasal bird schistosome</name>
    <dbReference type="NCBI Taxonomy" id="157069"/>
    <lineage>
        <taxon>Eukaryota</taxon>
        <taxon>Metazoa</taxon>
        <taxon>Spiralia</taxon>
        <taxon>Lophotrochozoa</taxon>
        <taxon>Platyhelminthes</taxon>
        <taxon>Trematoda</taxon>
        <taxon>Digenea</taxon>
        <taxon>Strigeidida</taxon>
        <taxon>Schistosomatoidea</taxon>
        <taxon>Schistosomatidae</taxon>
        <taxon>Trichobilharzia</taxon>
    </lineage>
</organism>
<keyword evidence="2" id="KW-1185">Reference proteome</keyword>
<name>A0AA85KEX3_TRIRE</name>
<dbReference type="WBParaSite" id="TREG1_78480.1">
    <property type="protein sequence ID" value="TREG1_78480.1"/>
    <property type="gene ID" value="TREG1_78480"/>
</dbReference>
<evidence type="ECO:0000256" key="1">
    <source>
        <dbReference type="SAM" id="SignalP"/>
    </source>
</evidence>
<dbReference type="Proteomes" id="UP000050795">
    <property type="component" value="Unassembled WGS sequence"/>
</dbReference>
<protein>
    <recommendedName>
        <fullName evidence="4">ShKT domain-containing protein</fullName>
    </recommendedName>
</protein>
<sequence>MQMLFNCLVAILFLLACGSIYAAKSYHEECTTECNKCEGMCRGGYLACSENSSKVEQFEQCKATCVGDNLSPENCRANCELVTHNQGMCETVCVDNYPDFLPICLFYCSETSKLKKYTFGTE</sequence>
<reference evidence="3" key="2">
    <citation type="submission" date="2023-11" db="UniProtKB">
        <authorList>
            <consortium name="WormBaseParasite"/>
        </authorList>
    </citation>
    <scope>IDENTIFICATION</scope>
</reference>
<proteinExistence type="predicted"/>
<evidence type="ECO:0000313" key="3">
    <source>
        <dbReference type="WBParaSite" id="TREG1_78480.1"/>
    </source>
</evidence>
<keyword evidence="1" id="KW-0732">Signal</keyword>
<feature type="chain" id="PRO_5041671389" description="ShKT domain-containing protein" evidence="1">
    <location>
        <begin position="23"/>
        <end position="122"/>
    </location>
</feature>
<feature type="signal peptide" evidence="1">
    <location>
        <begin position="1"/>
        <end position="22"/>
    </location>
</feature>
<accession>A0AA85KEX3</accession>
<dbReference type="AlphaFoldDB" id="A0AA85KEX3"/>
<evidence type="ECO:0000313" key="2">
    <source>
        <dbReference type="Proteomes" id="UP000050795"/>
    </source>
</evidence>
<evidence type="ECO:0008006" key="4">
    <source>
        <dbReference type="Google" id="ProtNLM"/>
    </source>
</evidence>